<comment type="similarity">
    <text evidence="2">Belongs to the ferric reductase (FRE) family.</text>
</comment>
<dbReference type="InterPro" id="IPR017938">
    <property type="entry name" value="Riboflavin_synthase-like_b-brl"/>
</dbReference>
<keyword evidence="12" id="KW-0325">Glycoprotein</keyword>
<organism evidence="16 17">
    <name type="scientific">Hyaloscypha variabilis (strain UAMH 11265 / GT02V1 / F)</name>
    <name type="common">Meliniomyces variabilis</name>
    <dbReference type="NCBI Taxonomy" id="1149755"/>
    <lineage>
        <taxon>Eukaryota</taxon>
        <taxon>Fungi</taxon>
        <taxon>Dikarya</taxon>
        <taxon>Ascomycota</taxon>
        <taxon>Pezizomycotina</taxon>
        <taxon>Leotiomycetes</taxon>
        <taxon>Helotiales</taxon>
        <taxon>Hyaloscyphaceae</taxon>
        <taxon>Hyaloscypha</taxon>
        <taxon>Hyaloscypha variabilis</taxon>
    </lineage>
</organism>
<dbReference type="GO" id="GO:0015677">
    <property type="term" value="P:copper ion import"/>
    <property type="evidence" value="ECO:0007669"/>
    <property type="project" value="TreeGrafter"/>
</dbReference>
<proteinExistence type="inferred from homology"/>
<evidence type="ECO:0000313" key="16">
    <source>
        <dbReference type="EMBL" id="PMD44670.1"/>
    </source>
</evidence>
<name>A0A2J6S1M7_HYAVF</name>
<sequence length="618" mass="68003">MPGMTMTGSAPSSTTIISDPLSTAGLNMGNGSVQMDFLTALLDDTELQVISNFYARSFWFGTIVVIGIATLLNLFLRSAASNVKIDQDVAPYPRSHVMRAIISISRKISPPSRNCSPSVDLPSFVLALEFVEQEIPGEQHNQAIGVRAGWLTITQLPLLILLSVKVNFIGLVTGVSYERLNVVHRWVARTMFLTATLHMGYQQVLWNQLGLLQLEWNTDTCPPTGIKAYAFLAWLNLSNLAPIRNLWYEFFVIQHILTFFGFIICIMLHLPSTALYSRVYIWIPIGIYLLERTLRTLRYVYNNIRPGRATLLHLPGGVTKIVVTTRQLKSWTPGSFVLLSLPRFGIGQSHPATIASIPTSHEGQLVFFLRAHHGFTSRIHANASTVSLHKATAFPEPPPAPKSTHLALIDGPYGGKQLDFASFGSVLLISGSTGVTFTLPILLDIAFRTQKHKLPVKEVTFIWTIKTSDCATWIDSELENASDELAKAGIVFTIKIFVTADEEFVETAKSSAGSSPSIGAKTLVGETETQDGDKVVEGEKLRDELPAHSARRLELSMQTGRPNLNSIIAEAQKKGQEHGEMGVAVCGPVGLTAETRRVVTRLKGKGREIYLHAESFGW</sequence>
<dbReference type="OrthoDB" id="3944240at2759"/>
<feature type="transmembrane region" description="Helical" evidence="14">
    <location>
        <begin position="57"/>
        <end position="76"/>
    </location>
</feature>
<feature type="transmembrane region" description="Helical" evidence="14">
    <location>
        <begin position="275"/>
        <end position="291"/>
    </location>
</feature>
<dbReference type="SFLD" id="SFLDG01168">
    <property type="entry name" value="Ferric_reductase_subgroup_(FRE"/>
    <property type="match status" value="1"/>
</dbReference>
<dbReference type="GO" id="GO:0006879">
    <property type="term" value="P:intracellular iron ion homeostasis"/>
    <property type="evidence" value="ECO:0007669"/>
    <property type="project" value="TreeGrafter"/>
</dbReference>
<dbReference type="SFLD" id="SFLDS00052">
    <property type="entry name" value="Ferric_Reductase_Domain"/>
    <property type="match status" value="1"/>
</dbReference>
<keyword evidence="6 14" id="KW-0812">Transmembrane</keyword>
<keyword evidence="5" id="KW-1003">Cell membrane</keyword>
<feature type="domain" description="FAD-binding FR-type" evidence="15">
    <location>
        <begin position="292"/>
        <end position="419"/>
    </location>
</feature>
<evidence type="ECO:0000256" key="4">
    <source>
        <dbReference type="ARBA" id="ARBA00022448"/>
    </source>
</evidence>
<evidence type="ECO:0000256" key="14">
    <source>
        <dbReference type="SAM" id="Phobius"/>
    </source>
</evidence>
<evidence type="ECO:0000256" key="9">
    <source>
        <dbReference type="ARBA" id="ARBA00023002"/>
    </source>
</evidence>
<dbReference type="PANTHER" id="PTHR32361">
    <property type="entry name" value="FERRIC/CUPRIC REDUCTASE TRANSMEMBRANE COMPONENT"/>
    <property type="match status" value="1"/>
</dbReference>
<dbReference type="InterPro" id="IPR017927">
    <property type="entry name" value="FAD-bd_FR_type"/>
</dbReference>
<dbReference type="CDD" id="cd06186">
    <property type="entry name" value="NOX_Duox_like_FAD_NADP"/>
    <property type="match status" value="1"/>
</dbReference>
<keyword evidence="7" id="KW-0249">Electron transport</keyword>
<dbReference type="EMBL" id="KZ613941">
    <property type="protein sequence ID" value="PMD44670.1"/>
    <property type="molecule type" value="Genomic_DNA"/>
</dbReference>
<comment type="catalytic activity">
    <reaction evidence="13">
        <text>2 a Fe(II)-siderophore + NADP(+) + H(+) = 2 a Fe(III)-siderophore + NADPH</text>
        <dbReference type="Rhea" id="RHEA:28795"/>
        <dbReference type="Rhea" id="RHEA-COMP:11342"/>
        <dbReference type="Rhea" id="RHEA-COMP:11344"/>
        <dbReference type="ChEBI" id="CHEBI:15378"/>
        <dbReference type="ChEBI" id="CHEBI:29033"/>
        <dbReference type="ChEBI" id="CHEBI:29034"/>
        <dbReference type="ChEBI" id="CHEBI:57783"/>
        <dbReference type="ChEBI" id="CHEBI:58349"/>
        <dbReference type="EC" id="1.16.1.9"/>
    </reaction>
</comment>
<dbReference type="GO" id="GO:0006826">
    <property type="term" value="P:iron ion transport"/>
    <property type="evidence" value="ECO:0007669"/>
    <property type="project" value="TreeGrafter"/>
</dbReference>
<dbReference type="InterPro" id="IPR051410">
    <property type="entry name" value="Ferric/Cupric_Reductase"/>
</dbReference>
<dbReference type="Gene3D" id="3.40.50.80">
    <property type="entry name" value="Nucleotide-binding domain of ferredoxin-NADP reductase (FNR) module"/>
    <property type="match status" value="1"/>
</dbReference>
<dbReference type="PANTHER" id="PTHR32361:SF9">
    <property type="entry name" value="FERRIC REDUCTASE TRANSMEMBRANE COMPONENT 3-RELATED"/>
    <property type="match status" value="1"/>
</dbReference>
<dbReference type="InterPro" id="IPR013112">
    <property type="entry name" value="FAD-bd_8"/>
</dbReference>
<dbReference type="GO" id="GO:0052851">
    <property type="term" value="F:ferric-chelate reductase (NADPH) activity"/>
    <property type="evidence" value="ECO:0007669"/>
    <property type="project" value="UniProtKB-EC"/>
</dbReference>
<dbReference type="Pfam" id="PF01794">
    <property type="entry name" value="Ferric_reduct"/>
    <property type="match status" value="1"/>
</dbReference>
<feature type="transmembrane region" description="Helical" evidence="14">
    <location>
        <begin position="246"/>
        <end position="269"/>
    </location>
</feature>
<dbReference type="STRING" id="1149755.A0A2J6S1M7"/>
<evidence type="ECO:0000256" key="11">
    <source>
        <dbReference type="ARBA" id="ARBA00023136"/>
    </source>
</evidence>
<evidence type="ECO:0000256" key="13">
    <source>
        <dbReference type="ARBA" id="ARBA00048483"/>
    </source>
</evidence>
<evidence type="ECO:0000256" key="10">
    <source>
        <dbReference type="ARBA" id="ARBA00023065"/>
    </source>
</evidence>
<dbReference type="InterPro" id="IPR013121">
    <property type="entry name" value="Fe_red_NAD-bd_6"/>
</dbReference>
<dbReference type="PROSITE" id="PS51384">
    <property type="entry name" value="FAD_FR"/>
    <property type="match status" value="1"/>
</dbReference>
<dbReference type="AlphaFoldDB" id="A0A2J6S1M7"/>
<dbReference type="Pfam" id="PF08022">
    <property type="entry name" value="FAD_binding_8"/>
    <property type="match status" value="1"/>
</dbReference>
<dbReference type="Pfam" id="PF08030">
    <property type="entry name" value="NAD_binding_6"/>
    <property type="match status" value="1"/>
</dbReference>
<dbReference type="Proteomes" id="UP000235786">
    <property type="component" value="Unassembled WGS sequence"/>
</dbReference>
<keyword evidence="9" id="KW-0560">Oxidoreductase</keyword>
<accession>A0A2J6S1M7</accession>
<keyword evidence="11 14" id="KW-0472">Membrane</keyword>
<evidence type="ECO:0000256" key="7">
    <source>
        <dbReference type="ARBA" id="ARBA00022982"/>
    </source>
</evidence>
<dbReference type="SUPFAM" id="SSF63380">
    <property type="entry name" value="Riboflavin synthase domain-like"/>
    <property type="match status" value="1"/>
</dbReference>
<keyword evidence="10" id="KW-0406">Ion transport</keyword>
<evidence type="ECO:0000256" key="12">
    <source>
        <dbReference type="ARBA" id="ARBA00023180"/>
    </source>
</evidence>
<evidence type="ECO:0000256" key="1">
    <source>
        <dbReference type="ARBA" id="ARBA00004651"/>
    </source>
</evidence>
<dbReference type="InterPro" id="IPR039261">
    <property type="entry name" value="FNR_nucleotide-bd"/>
</dbReference>
<dbReference type="EC" id="1.16.1.9" evidence="3"/>
<dbReference type="SUPFAM" id="SSF52343">
    <property type="entry name" value="Ferredoxin reductase-like, C-terminal NADP-linked domain"/>
    <property type="match status" value="1"/>
</dbReference>
<gene>
    <name evidence="16" type="ORF">L207DRAFT_542312</name>
</gene>
<keyword evidence="17" id="KW-1185">Reference proteome</keyword>
<keyword evidence="4" id="KW-0813">Transport</keyword>
<evidence type="ECO:0000313" key="17">
    <source>
        <dbReference type="Proteomes" id="UP000235786"/>
    </source>
</evidence>
<protein>
    <recommendedName>
        <fullName evidence="3">ferric-chelate reductase (NADPH)</fullName>
        <ecNumber evidence="3">1.16.1.9</ecNumber>
    </recommendedName>
</protein>
<evidence type="ECO:0000256" key="5">
    <source>
        <dbReference type="ARBA" id="ARBA00022475"/>
    </source>
</evidence>
<keyword evidence="8 14" id="KW-1133">Transmembrane helix</keyword>
<evidence type="ECO:0000256" key="3">
    <source>
        <dbReference type="ARBA" id="ARBA00012668"/>
    </source>
</evidence>
<evidence type="ECO:0000256" key="8">
    <source>
        <dbReference type="ARBA" id="ARBA00022989"/>
    </source>
</evidence>
<dbReference type="InterPro" id="IPR013130">
    <property type="entry name" value="Fe3_Rdtase_TM_dom"/>
</dbReference>
<dbReference type="GO" id="GO:0005886">
    <property type="term" value="C:plasma membrane"/>
    <property type="evidence" value="ECO:0007669"/>
    <property type="project" value="UniProtKB-SubCell"/>
</dbReference>
<evidence type="ECO:0000256" key="6">
    <source>
        <dbReference type="ARBA" id="ARBA00022692"/>
    </source>
</evidence>
<comment type="subcellular location">
    <subcellularLocation>
        <location evidence="1">Cell membrane</location>
        <topology evidence="1">Multi-pass membrane protein</topology>
    </subcellularLocation>
</comment>
<reference evidence="16 17" key="1">
    <citation type="submission" date="2016-04" db="EMBL/GenBank/DDBJ databases">
        <title>A degradative enzymes factory behind the ericoid mycorrhizal symbiosis.</title>
        <authorList>
            <consortium name="DOE Joint Genome Institute"/>
            <person name="Martino E."/>
            <person name="Morin E."/>
            <person name="Grelet G."/>
            <person name="Kuo A."/>
            <person name="Kohler A."/>
            <person name="Daghino S."/>
            <person name="Barry K."/>
            <person name="Choi C."/>
            <person name="Cichocki N."/>
            <person name="Clum A."/>
            <person name="Copeland A."/>
            <person name="Hainaut M."/>
            <person name="Haridas S."/>
            <person name="Labutti K."/>
            <person name="Lindquist E."/>
            <person name="Lipzen A."/>
            <person name="Khouja H.-R."/>
            <person name="Murat C."/>
            <person name="Ohm R."/>
            <person name="Olson A."/>
            <person name="Spatafora J."/>
            <person name="Veneault-Fourrey C."/>
            <person name="Henrissat B."/>
            <person name="Grigoriev I."/>
            <person name="Martin F."/>
            <person name="Perotto S."/>
        </authorList>
    </citation>
    <scope>NUCLEOTIDE SEQUENCE [LARGE SCALE GENOMIC DNA]</scope>
    <source>
        <strain evidence="16 17">F</strain>
    </source>
</reference>
<evidence type="ECO:0000256" key="2">
    <source>
        <dbReference type="ARBA" id="ARBA00006278"/>
    </source>
</evidence>
<evidence type="ECO:0000259" key="15">
    <source>
        <dbReference type="PROSITE" id="PS51384"/>
    </source>
</evidence>